<evidence type="ECO:0000313" key="1">
    <source>
        <dbReference type="EMBL" id="CAE8585118.1"/>
    </source>
</evidence>
<comment type="caution">
    <text evidence="1">The sequence shown here is derived from an EMBL/GenBank/DDBJ whole genome shotgun (WGS) entry which is preliminary data.</text>
</comment>
<dbReference type="Gene3D" id="1.25.40.10">
    <property type="entry name" value="Tetratricopeptide repeat domain"/>
    <property type="match status" value="1"/>
</dbReference>
<dbReference type="Pfam" id="PF01535">
    <property type="entry name" value="PPR"/>
    <property type="match status" value="1"/>
</dbReference>
<evidence type="ECO:0000313" key="2">
    <source>
        <dbReference type="Proteomes" id="UP000654075"/>
    </source>
</evidence>
<gene>
    <name evidence="1" type="ORF">PGLA1383_LOCUS4036</name>
</gene>
<feature type="non-terminal residue" evidence="1">
    <location>
        <position position="1"/>
    </location>
</feature>
<dbReference type="AlphaFoldDB" id="A0A813D953"/>
<keyword evidence="2" id="KW-1185">Reference proteome</keyword>
<proteinExistence type="predicted"/>
<evidence type="ECO:0008006" key="3">
    <source>
        <dbReference type="Google" id="ProtNLM"/>
    </source>
</evidence>
<dbReference type="Proteomes" id="UP000654075">
    <property type="component" value="Unassembled WGS sequence"/>
</dbReference>
<dbReference type="EMBL" id="CAJNNV010001467">
    <property type="protein sequence ID" value="CAE8585118.1"/>
    <property type="molecule type" value="Genomic_DNA"/>
</dbReference>
<organism evidence="1 2">
    <name type="scientific">Polarella glacialis</name>
    <name type="common">Dinoflagellate</name>
    <dbReference type="NCBI Taxonomy" id="89957"/>
    <lineage>
        <taxon>Eukaryota</taxon>
        <taxon>Sar</taxon>
        <taxon>Alveolata</taxon>
        <taxon>Dinophyceae</taxon>
        <taxon>Suessiales</taxon>
        <taxon>Suessiaceae</taxon>
        <taxon>Polarella</taxon>
    </lineage>
</organism>
<dbReference type="InterPro" id="IPR002885">
    <property type="entry name" value="PPR_rpt"/>
</dbReference>
<reference evidence="1" key="1">
    <citation type="submission" date="2021-02" db="EMBL/GenBank/DDBJ databases">
        <authorList>
            <person name="Dougan E. K."/>
            <person name="Rhodes N."/>
            <person name="Thang M."/>
            <person name="Chan C."/>
        </authorList>
    </citation>
    <scope>NUCLEOTIDE SEQUENCE</scope>
</reference>
<accession>A0A813D953</accession>
<name>A0A813D953_POLGL</name>
<sequence length="130" mass="14233">AGDWVLALAWLERGRELGLATTATANIAMGAFADAGRWLDALALLPRLRVPSRDTISEQDVAVSFNTAVSACERGGEWQWCIALLSQMHEFRVPWALPVRRSVARACGRAGRWQASAVALERLSRSWGAE</sequence>
<dbReference type="InterPro" id="IPR011990">
    <property type="entry name" value="TPR-like_helical_dom_sf"/>
</dbReference>
<protein>
    <recommendedName>
        <fullName evidence="3">Pentatricopeptide repeat-containing protein</fullName>
    </recommendedName>
</protein>
<feature type="non-terminal residue" evidence="1">
    <location>
        <position position="130"/>
    </location>
</feature>